<keyword evidence="10" id="KW-1185">Reference proteome</keyword>
<keyword evidence="6 8" id="KW-0139">CF(1)</keyword>
<dbReference type="RefSeq" id="WP_019957978.1">
    <property type="nucleotide sequence ID" value="NZ_CP091512.1"/>
</dbReference>
<dbReference type="InterPro" id="IPR000711">
    <property type="entry name" value="ATPase_OSCP/dsu"/>
</dbReference>
<evidence type="ECO:0000313" key="9">
    <source>
        <dbReference type="EMBL" id="UOO92628.1"/>
    </source>
</evidence>
<protein>
    <recommendedName>
        <fullName evidence="8">ATP synthase subunit delta</fullName>
    </recommendedName>
    <alternativeName>
        <fullName evidence="8">ATP synthase F(1) sector subunit delta</fullName>
    </alternativeName>
    <alternativeName>
        <fullName evidence="8">F-type ATPase subunit delta</fullName>
        <shortName evidence="8">F-ATPase subunit delta</shortName>
    </alternativeName>
</protein>
<evidence type="ECO:0000313" key="10">
    <source>
        <dbReference type="Proteomes" id="UP000832034"/>
    </source>
</evidence>
<accession>A0ABY4EDA7</accession>
<evidence type="ECO:0000256" key="3">
    <source>
        <dbReference type="ARBA" id="ARBA00022781"/>
    </source>
</evidence>
<keyword evidence="7 8" id="KW-0066">ATP synthesis</keyword>
<dbReference type="SUPFAM" id="SSF47928">
    <property type="entry name" value="N-terminal domain of the delta subunit of the F1F0-ATP synthase"/>
    <property type="match status" value="1"/>
</dbReference>
<comment type="function">
    <text evidence="8">This protein is part of the stalk that links CF(0) to CF(1). It either transmits conformational changes from CF(0) to CF(1) or is implicated in proton conduction.</text>
</comment>
<comment type="subcellular location">
    <subcellularLocation>
        <location evidence="8">Cell membrane</location>
        <topology evidence="8">Peripheral membrane protein</topology>
    </subcellularLocation>
    <subcellularLocation>
        <location evidence="1">Membrane</location>
    </subcellularLocation>
</comment>
<organism evidence="9 10">
    <name type="scientific">Vitreoscilla stercoraria</name>
    <dbReference type="NCBI Taxonomy" id="61"/>
    <lineage>
        <taxon>Bacteria</taxon>
        <taxon>Pseudomonadati</taxon>
        <taxon>Pseudomonadota</taxon>
        <taxon>Betaproteobacteria</taxon>
        <taxon>Neisseriales</taxon>
        <taxon>Neisseriaceae</taxon>
        <taxon>Vitreoscilla</taxon>
    </lineage>
</organism>
<proteinExistence type="inferred from homology"/>
<reference evidence="9" key="1">
    <citation type="submission" date="2021-12" db="EMBL/GenBank/DDBJ databases">
        <authorList>
            <person name="Veyrier F.J."/>
        </authorList>
    </citation>
    <scope>NUCLEOTIDE SEQUENCE</scope>
    <source>
        <strain evidence="9">SAG 1488-6</strain>
    </source>
</reference>
<evidence type="ECO:0000256" key="4">
    <source>
        <dbReference type="ARBA" id="ARBA00023065"/>
    </source>
</evidence>
<evidence type="ECO:0000256" key="7">
    <source>
        <dbReference type="ARBA" id="ARBA00023310"/>
    </source>
</evidence>
<evidence type="ECO:0000256" key="5">
    <source>
        <dbReference type="ARBA" id="ARBA00023136"/>
    </source>
</evidence>
<comment type="similarity">
    <text evidence="8">Belongs to the ATPase delta chain family.</text>
</comment>
<dbReference type="NCBIfam" id="TIGR01145">
    <property type="entry name" value="ATP_synt_delta"/>
    <property type="match status" value="1"/>
</dbReference>
<keyword evidence="8" id="KW-1003">Cell membrane</keyword>
<comment type="function">
    <text evidence="8">F(1)F(0) ATP synthase produces ATP from ADP in the presence of a proton or sodium gradient. F-type ATPases consist of two structural domains, F(1) containing the extramembraneous catalytic core and F(0) containing the membrane proton channel, linked together by a central stalk and a peripheral stalk. During catalysis, ATP synthesis in the catalytic domain of F(1) is coupled via a rotary mechanism of the central stalk subunits to proton translocation.</text>
</comment>
<evidence type="ECO:0000256" key="8">
    <source>
        <dbReference type="HAMAP-Rule" id="MF_01416"/>
    </source>
</evidence>
<dbReference type="EMBL" id="CP091512">
    <property type="protein sequence ID" value="UOO92628.1"/>
    <property type="molecule type" value="Genomic_DNA"/>
</dbReference>
<dbReference type="Pfam" id="PF00213">
    <property type="entry name" value="OSCP"/>
    <property type="match status" value="1"/>
</dbReference>
<keyword evidence="3 8" id="KW-0375">Hydrogen ion transport</keyword>
<keyword evidence="4 8" id="KW-0406">Ion transport</keyword>
<gene>
    <name evidence="8" type="primary">atpH</name>
    <name evidence="9" type="ORF">LVJ81_00850</name>
</gene>
<dbReference type="Gene3D" id="1.10.520.20">
    <property type="entry name" value="N-terminal domain of the delta subunit of the F1F0-ATP synthase"/>
    <property type="match status" value="1"/>
</dbReference>
<reference evidence="9" key="2">
    <citation type="journal article" date="2022" name="Res Sq">
        <title>Evolution of multicellular longitudinally dividing oral cavity symbionts (Neisseriaceae).</title>
        <authorList>
            <person name="Nyongesa S."/>
            <person name="Weber P."/>
            <person name="Bernet E."/>
            <person name="Pullido F."/>
            <person name="Nieckarz M."/>
            <person name="Delaby M."/>
            <person name="Nieves C."/>
            <person name="Viehboeck T."/>
            <person name="Krause N."/>
            <person name="Rivera-Millot A."/>
            <person name="Nakamura A."/>
            <person name="Vischer N."/>
            <person name="VanNieuwenhze M."/>
            <person name="Brun Y."/>
            <person name="Cava F."/>
            <person name="Bulgheresi S."/>
            <person name="Veyrier F."/>
        </authorList>
    </citation>
    <scope>NUCLEOTIDE SEQUENCE</scope>
    <source>
        <strain evidence="9">SAG 1488-6</strain>
    </source>
</reference>
<evidence type="ECO:0000256" key="1">
    <source>
        <dbReference type="ARBA" id="ARBA00004370"/>
    </source>
</evidence>
<dbReference type="NCBIfam" id="NF004402">
    <property type="entry name" value="PRK05758.2-2"/>
    <property type="match status" value="1"/>
</dbReference>
<dbReference type="HAMAP" id="MF_01416">
    <property type="entry name" value="ATP_synth_delta_bact"/>
    <property type="match status" value="1"/>
</dbReference>
<sequence>MAELATVARPYAKALYSLAIEHNKTSDWVTVLENLAQAVAVPKVAAAIDRPEQSADAKAEVLLGLLPEGASDESFKAFLSTVAENDRLNALPEIFTQFQALYLSASNIQQAVIYSAFPLTEAQFSQLVLDLQAKLGSKLNAKVEVDPELIGGVKVEVGDQVLDLSVQAELQKLYAAMTN</sequence>
<dbReference type="InterPro" id="IPR026015">
    <property type="entry name" value="ATP_synth_OSCP/delta_N_sf"/>
</dbReference>
<name>A0ABY4EDA7_VITST</name>
<dbReference type="PRINTS" id="PR00125">
    <property type="entry name" value="ATPASEDELTA"/>
</dbReference>
<evidence type="ECO:0000256" key="2">
    <source>
        <dbReference type="ARBA" id="ARBA00022448"/>
    </source>
</evidence>
<dbReference type="PANTHER" id="PTHR11910">
    <property type="entry name" value="ATP SYNTHASE DELTA CHAIN"/>
    <property type="match status" value="1"/>
</dbReference>
<dbReference type="Proteomes" id="UP000832034">
    <property type="component" value="Chromosome"/>
</dbReference>
<keyword evidence="2 8" id="KW-0813">Transport</keyword>
<evidence type="ECO:0000256" key="6">
    <source>
        <dbReference type="ARBA" id="ARBA00023196"/>
    </source>
</evidence>
<keyword evidence="5 8" id="KW-0472">Membrane</keyword>